<gene>
    <name evidence="15" type="primary">Sras_3</name>
    <name evidence="15" type="ORF">CM83_42170</name>
</gene>
<feature type="transmembrane region" description="Helical" evidence="13">
    <location>
        <begin position="217"/>
        <end position="236"/>
    </location>
</feature>
<accession>A0A0A9VUY6</accession>
<feature type="transmembrane region" description="Helical" evidence="13">
    <location>
        <begin position="43"/>
        <end position="61"/>
    </location>
</feature>
<dbReference type="InterPro" id="IPR003675">
    <property type="entry name" value="Rce1/LyrA-like_dom"/>
</dbReference>
<dbReference type="PANTHER" id="PTHR13046:SF0">
    <property type="entry name" value="CAAX PRENYL PROTEASE 2"/>
    <property type="match status" value="1"/>
</dbReference>
<dbReference type="EC" id="3.4.26.1" evidence="11"/>
<evidence type="ECO:0000259" key="14">
    <source>
        <dbReference type="Pfam" id="PF02517"/>
    </source>
</evidence>
<evidence type="ECO:0000256" key="2">
    <source>
        <dbReference type="ARBA" id="ARBA00006897"/>
    </source>
</evidence>
<feature type="transmembrane region" description="Helical" evidence="13">
    <location>
        <begin position="82"/>
        <end position="103"/>
    </location>
</feature>
<evidence type="ECO:0000256" key="7">
    <source>
        <dbReference type="ARBA" id="ARBA00022989"/>
    </source>
</evidence>
<evidence type="ECO:0000256" key="5">
    <source>
        <dbReference type="ARBA" id="ARBA00022801"/>
    </source>
</evidence>
<proteinExistence type="inferred from homology"/>
<feature type="domain" description="CAAX prenyl protease 2/Lysostaphin resistance protein A-like" evidence="14">
    <location>
        <begin position="126"/>
        <end position="230"/>
    </location>
</feature>
<name>A0A0A9VUY6_LYGHE</name>
<protein>
    <recommendedName>
        <fullName evidence="12">CAAX prenyl protease 2</fullName>
        <ecNumber evidence="11">3.4.26.1</ecNumber>
    </recommendedName>
    <alternativeName>
        <fullName evidence="9">Farnesylated proteins-converting enzyme 2</fullName>
    </alternativeName>
</protein>
<dbReference type="GO" id="GO:0004222">
    <property type="term" value="F:metalloendopeptidase activity"/>
    <property type="evidence" value="ECO:0007669"/>
    <property type="project" value="InterPro"/>
</dbReference>
<dbReference type="PANTHER" id="PTHR13046">
    <property type="entry name" value="PROTEASE U48 CAAX PRENYL PROTEASE RCE1"/>
    <property type="match status" value="1"/>
</dbReference>
<dbReference type="InterPro" id="IPR039731">
    <property type="entry name" value="Rce1"/>
</dbReference>
<dbReference type="Pfam" id="PF02517">
    <property type="entry name" value="Rce1-like"/>
    <property type="match status" value="1"/>
</dbReference>
<reference evidence="15" key="1">
    <citation type="journal article" date="2014" name="PLoS ONE">
        <title>Transcriptome-Based Identification of ABC Transporters in the Western Tarnished Plant Bug Lygus hesperus.</title>
        <authorList>
            <person name="Hull J.J."/>
            <person name="Chaney K."/>
            <person name="Geib S.M."/>
            <person name="Fabrick J.A."/>
            <person name="Brent C.S."/>
            <person name="Walsh D."/>
            <person name="Lavine L.C."/>
        </authorList>
    </citation>
    <scope>NUCLEOTIDE SEQUENCE</scope>
</reference>
<dbReference type="GO" id="GO:0005789">
    <property type="term" value="C:endoplasmic reticulum membrane"/>
    <property type="evidence" value="ECO:0007669"/>
    <property type="project" value="UniProtKB-SubCell"/>
</dbReference>
<feature type="transmembrane region" description="Helical" evidence="13">
    <location>
        <begin position="248"/>
        <end position="267"/>
    </location>
</feature>
<keyword evidence="5" id="KW-0378">Hydrolase</keyword>
<evidence type="ECO:0000256" key="6">
    <source>
        <dbReference type="ARBA" id="ARBA00022824"/>
    </source>
</evidence>
<evidence type="ECO:0000256" key="13">
    <source>
        <dbReference type="SAM" id="Phobius"/>
    </source>
</evidence>
<comment type="similarity">
    <text evidence="2">Belongs to the peptidase U48 family.</text>
</comment>
<keyword evidence="8 13" id="KW-0472">Membrane</keyword>
<sequence length="291" mass="32621">MEATGCWVVVAECLTLSVAYVCSLYVWSSPLNRDHPSTIKRRLVSVSVMGVVSPIFTYYCVSEELLAKHSLWDLLGMRWPGLLAASAVPLLLTMFLFLGPLVVKTQSESLAAWTEPSYWLENLTSIYWLRDHVIAPLSEELTFRASLLPLLVQCVSPVKAVFISPMFFGVAHLHHIVGQVQSGVPFKRAALISGFQFSYTTLFGAYSAFLFLRTGHFVAPFIAHAFCNFMGFPDFGEVLSYSEPKRSLTFGLFVAGFVSWCFLLVPLTDPLIYQNTLYWEPCTSRPPLHAR</sequence>
<keyword evidence="3 15" id="KW-0645">Protease</keyword>
<evidence type="ECO:0000256" key="9">
    <source>
        <dbReference type="ARBA" id="ARBA00032607"/>
    </source>
</evidence>
<comment type="catalytic activity">
    <reaction evidence="10">
        <text>Hydrolyzes the peptide bond -P2-(S-farnesyl or geranylgeranyl)C-P1'-P2'-P3'-COOH where P1' and P2' are amino acids with aliphatic sidechains and P3' is any C-terminal residue.</text>
        <dbReference type="EC" id="3.4.26.1"/>
    </reaction>
</comment>
<evidence type="ECO:0000256" key="4">
    <source>
        <dbReference type="ARBA" id="ARBA00022692"/>
    </source>
</evidence>
<keyword evidence="7 13" id="KW-1133">Transmembrane helix</keyword>
<reference evidence="15" key="2">
    <citation type="submission" date="2014-07" db="EMBL/GenBank/DDBJ databases">
        <authorList>
            <person name="Hull J."/>
        </authorList>
    </citation>
    <scope>NUCLEOTIDE SEQUENCE</scope>
</reference>
<feature type="transmembrane region" description="Helical" evidence="13">
    <location>
        <begin position="189"/>
        <end position="211"/>
    </location>
</feature>
<keyword evidence="6" id="KW-0256">Endoplasmic reticulum</keyword>
<evidence type="ECO:0000256" key="10">
    <source>
        <dbReference type="ARBA" id="ARBA00047280"/>
    </source>
</evidence>
<evidence type="ECO:0000313" key="15">
    <source>
        <dbReference type="EMBL" id="JAF98042.1"/>
    </source>
</evidence>
<evidence type="ECO:0000256" key="1">
    <source>
        <dbReference type="ARBA" id="ARBA00004477"/>
    </source>
</evidence>
<comment type="subcellular location">
    <subcellularLocation>
        <location evidence="1">Endoplasmic reticulum membrane</location>
        <topology evidence="1">Multi-pass membrane protein</topology>
    </subcellularLocation>
</comment>
<dbReference type="GO" id="GO:0071586">
    <property type="term" value="P:CAAX-box protein processing"/>
    <property type="evidence" value="ECO:0007669"/>
    <property type="project" value="InterPro"/>
</dbReference>
<evidence type="ECO:0000256" key="3">
    <source>
        <dbReference type="ARBA" id="ARBA00022670"/>
    </source>
</evidence>
<evidence type="ECO:0000256" key="8">
    <source>
        <dbReference type="ARBA" id="ARBA00023136"/>
    </source>
</evidence>
<keyword evidence="4 13" id="KW-0812">Transmembrane</keyword>
<evidence type="ECO:0000256" key="11">
    <source>
        <dbReference type="ARBA" id="ARBA00049729"/>
    </source>
</evidence>
<evidence type="ECO:0000256" key="12">
    <source>
        <dbReference type="ARBA" id="ARBA00049763"/>
    </source>
</evidence>
<dbReference type="EMBL" id="GBHO01045561">
    <property type="protein sequence ID" value="JAF98042.1"/>
    <property type="molecule type" value="Transcribed_RNA"/>
</dbReference>
<dbReference type="AlphaFoldDB" id="A0A0A9VUY6"/>
<organism evidence="15">
    <name type="scientific">Lygus hesperus</name>
    <name type="common">Western plant bug</name>
    <dbReference type="NCBI Taxonomy" id="30085"/>
    <lineage>
        <taxon>Eukaryota</taxon>
        <taxon>Metazoa</taxon>
        <taxon>Ecdysozoa</taxon>
        <taxon>Arthropoda</taxon>
        <taxon>Hexapoda</taxon>
        <taxon>Insecta</taxon>
        <taxon>Pterygota</taxon>
        <taxon>Neoptera</taxon>
        <taxon>Paraneoptera</taxon>
        <taxon>Hemiptera</taxon>
        <taxon>Heteroptera</taxon>
        <taxon>Panheteroptera</taxon>
        <taxon>Cimicomorpha</taxon>
        <taxon>Miridae</taxon>
        <taxon>Mirini</taxon>
        <taxon>Lygus</taxon>
    </lineage>
</organism>